<evidence type="ECO:0000256" key="4">
    <source>
        <dbReference type="ARBA" id="ARBA00022781"/>
    </source>
</evidence>
<keyword evidence="4 12" id="KW-0375">Hydrogen ion transport</keyword>
<feature type="transmembrane region" description="Helical" evidence="12">
    <location>
        <begin position="48"/>
        <end position="67"/>
    </location>
</feature>
<dbReference type="PANTHER" id="PTHR34264:SF3">
    <property type="entry name" value="ATP SYNTHASE SUBUNIT B, CHLOROPLASTIC"/>
    <property type="match status" value="1"/>
</dbReference>
<comment type="function">
    <text evidence="10">Component of the F(0) channel, it forms part of the peripheral stalk, linking F(1) to F(0). The b'-subunit is a diverged and duplicated form of b found in plants and photosynthetic bacteria.</text>
</comment>
<evidence type="ECO:0000256" key="15">
    <source>
        <dbReference type="SAM" id="MobiDB-lite"/>
    </source>
</evidence>
<dbReference type="GO" id="GO:0046933">
    <property type="term" value="F:proton-transporting ATP synthase activity, rotational mechanism"/>
    <property type="evidence" value="ECO:0007669"/>
    <property type="project" value="UniProtKB-UniRule"/>
</dbReference>
<gene>
    <name evidence="12" type="primary">atpF</name>
    <name evidence="16" type="ORF">ENW48_02495</name>
</gene>
<dbReference type="EMBL" id="DTKJ01000016">
    <property type="protein sequence ID" value="HGZ11074.1"/>
    <property type="molecule type" value="Genomic_DNA"/>
</dbReference>
<evidence type="ECO:0000256" key="7">
    <source>
        <dbReference type="ARBA" id="ARBA00023136"/>
    </source>
</evidence>
<dbReference type="PANTHER" id="PTHR34264">
    <property type="entry name" value="ATP SYNTHASE SUBUNIT B, CHLOROPLASTIC"/>
    <property type="match status" value="1"/>
</dbReference>
<evidence type="ECO:0000256" key="14">
    <source>
        <dbReference type="SAM" id="Coils"/>
    </source>
</evidence>
<name>A0A7C5AKT0_9BACT</name>
<sequence>MGPGGGQNQGGCGESPEGLAGPSPGFCPGPGRQNSWEEALMKGKLVTVRWWVGLVLGAGAGLLLATLAQAAGGGEAHGITPEKVTDFIWRSVNFLVFAAILIKLVAKPAKEFFAKRSQDISQSFADLEAKKEAAEAALKEAEARLAQVASERERLIQEYIAEGEMEKAKIIEKAEMVAARIKEMAALSIAQETKKAAQELKREVAEHATRLAEELLKQQITSADQNRLVEEYLQKVVEKH</sequence>
<keyword evidence="6 12" id="KW-0406">Ion transport</keyword>
<feature type="region of interest" description="Disordered" evidence="15">
    <location>
        <begin position="1"/>
        <end position="31"/>
    </location>
</feature>
<keyword evidence="12" id="KW-1003">Cell membrane</keyword>
<keyword evidence="14" id="KW-0175">Coiled coil</keyword>
<accession>A0A7C5AKT0</accession>
<keyword evidence="2 12" id="KW-0138">CF(0)</keyword>
<evidence type="ECO:0000256" key="9">
    <source>
        <dbReference type="ARBA" id="ARBA00025198"/>
    </source>
</evidence>
<protein>
    <recommendedName>
        <fullName evidence="12">ATP synthase subunit b</fullName>
    </recommendedName>
    <alternativeName>
        <fullName evidence="12">ATP synthase F(0) sector subunit b</fullName>
    </alternativeName>
    <alternativeName>
        <fullName evidence="12">ATPase subunit I</fullName>
    </alternativeName>
    <alternativeName>
        <fullName evidence="12">F-type ATPase subunit b</fullName>
        <shortName evidence="12">F-ATPase subunit b</shortName>
    </alternativeName>
</protein>
<evidence type="ECO:0000256" key="5">
    <source>
        <dbReference type="ARBA" id="ARBA00022989"/>
    </source>
</evidence>
<keyword evidence="1 12" id="KW-0813">Transport</keyword>
<dbReference type="HAMAP" id="MF_01398">
    <property type="entry name" value="ATP_synth_b_bprime"/>
    <property type="match status" value="1"/>
</dbReference>
<evidence type="ECO:0000256" key="13">
    <source>
        <dbReference type="RuleBase" id="RU003848"/>
    </source>
</evidence>
<evidence type="ECO:0000313" key="16">
    <source>
        <dbReference type="EMBL" id="HGZ11074.1"/>
    </source>
</evidence>
<dbReference type="GO" id="GO:0012505">
    <property type="term" value="C:endomembrane system"/>
    <property type="evidence" value="ECO:0007669"/>
    <property type="project" value="UniProtKB-SubCell"/>
</dbReference>
<feature type="compositionally biased region" description="Gly residues" evidence="15">
    <location>
        <begin position="1"/>
        <end position="13"/>
    </location>
</feature>
<keyword evidence="3 12" id="KW-0812">Transmembrane</keyword>
<keyword evidence="7 12" id="KW-0472">Membrane</keyword>
<evidence type="ECO:0000256" key="10">
    <source>
        <dbReference type="ARBA" id="ARBA00025614"/>
    </source>
</evidence>
<evidence type="ECO:0000256" key="8">
    <source>
        <dbReference type="ARBA" id="ARBA00023310"/>
    </source>
</evidence>
<comment type="similarity">
    <text evidence="12 13">Belongs to the ATPase B chain family.</text>
</comment>
<evidence type="ECO:0000256" key="11">
    <source>
        <dbReference type="ARBA" id="ARBA00037847"/>
    </source>
</evidence>
<comment type="caution">
    <text evidence="12">Lacks conserved residue(s) required for the propagation of feature annotation.</text>
</comment>
<reference evidence="16" key="1">
    <citation type="journal article" date="2020" name="mSystems">
        <title>Genome- and Community-Level Interaction Insights into Carbon Utilization and Element Cycling Functions of Hydrothermarchaeota in Hydrothermal Sediment.</title>
        <authorList>
            <person name="Zhou Z."/>
            <person name="Liu Y."/>
            <person name="Xu W."/>
            <person name="Pan J."/>
            <person name="Luo Z.H."/>
            <person name="Li M."/>
        </authorList>
    </citation>
    <scope>NUCLEOTIDE SEQUENCE [LARGE SCALE GENOMIC DNA]</scope>
    <source>
        <strain evidence="16">SpSt-853</strain>
    </source>
</reference>
<feature type="coiled-coil region" evidence="14">
    <location>
        <begin position="117"/>
        <end position="158"/>
    </location>
</feature>
<evidence type="ECO:0000256" key="6">
    <source>
        <dbReference type="ARBA" id="ARBA00023065"/>
    </source>
</evidence>
<comment type="subunit">
    <text evidence="12">F-type ATPases have 2 components, F(1) - the catalytic core - and F(0) - the membrane proton channel. F(1) has five subunits: alpha(3), beta(3), gamma(1), delta(1), epsilon(1). F(0) has three main subunits: a(1), b(2) and c(10-14). The alpha and beta chains form an alternating ring which encloses part of the gamma chain. F(1) is attached to F(0) by a central stalk formed by the gamma and epsilon chains, while a peripheral stalk is formed by the delta and b chains.</text>
</comment>
<evidence type="ECO:0000256" key="1">
    <source>
        <dbReference type="ARBA" id="ARBA00022448"/>
    </source>
</evidence>
<dbReference type="CDD" id="cd06503">
    <property type="entry name" value="ATP-synt_Fo_b"/>
    <property type="match status" value="1"/>
</dbReference>
<evidence type="ECO:0000256" key="2">
    <source>
        <dbReference type="ARBA" id="ARBA00022547"/>
    </source>
</evidence>
<dbReference type="AlphaFoldDB" id="A0A7C5AKT0"/>
<evidence type="ECO:0000256" key="12">
    <source>
        <dbReference type="HAMAP-Rule" id="MF_01398"/>
    </source>
</evidence>
<proteinExistence type="inferred from homology"/>
<organism evidence="16">
    <name type="scientific">Desulfobacca acetoxidans</name>
    <dbReference type="NCBI Taxonomy" id="60893"/>
    <lineage>
        <taxon>Bacteria</taxon>
        <taxon>Pseudomonadati</taxon>
        <taxon>Thermodesulfobacteriota</taxon>
        <taxon>Desulfobaccia</taxon>
        <taxon>Desulfobaccales</taxon>
        <taxon>Desulfobaccaceae</taxon>
        <taxon>Desulfobacca</taxon>
    </lineage>
</organism>
<dbReference type="GO" id="GO:0045259">
    <property type="term" value="C:proton-transporting ATP synthase complex"/>
    <property type="evidence" value="ECO:0007669"/>
    <property type="project" value="UniProtKB-KW"/>
</dbReference>
<keyword evidence="5 12" id="KW-1133">Transmembrane helix</keyword>
<comment type="function">
    <text evidence="9 12">F(1)F(0) ATP synthase produces ATP from ADP in the presence of a proton or sodium gradient. F-type ATPases consist of two structural domains, F(1) containing the extramembraneous catalytic core and F(0) containing the membrane proton channel, linked together by a central stalk and a peripheral stalk. During catalysis, ATP synthesis in the catalytic domain of F(1) is coupled via a rotary mechanism of the central stalk subunits to proton translocation.</text>
</comment>
<dbReference type="GO" id="GO:0005886">
    <property type="term" value="C:plasma membrane"/>
    <property type="evidence" value="ECO:0007669"/>
    <property type="project" value="UniProtKB-SubCell"/>
</dbReference>
<keyword evidence="8 12" id="KW-0066">ATP synthesis</keyword>
<feature type="transmembrane region" description="Helical" evidence="12">
    <location>
        <begin position="87"/>
        <end position="106"/>
    </location>
</feature>
<dbReference type="InterPro" id="IPR002146">
    <property type="entry name" value="ATP_synth_b/b'su_bac/chlpt"/>
</dbReference>
<comment type="subcellular location">
    <subcellularLocation>
        <location evidence="12">Cell membrane</location>
        <topology evidence="12">Single-pass membrane protein</topology>
    </subcellularLocation>
    <subcellularLocation>
        <location evidence="11">Endomembrane system</location>
        <topology evidence="11">Single-pass membrane protein</topology>
    </subcellularLocation>
</comment>
<feature type="coiled-coil region" evidence="14">
    <location>
        <begin position="190"/>
        <end position="217"/>
    </location>
</feature>
<evidence type="ECO:0000256" key="3">
    <source>
        <dbReference type="ARBA" id="ARBA00022692"/>
    </source>
</evidence>
<comment type="caution">
    <text evidence="16">The sequence shown here is derived from an EMBL/GenBank/DDBJ whole genome shotgun (WGS) entry which is preliminary data.</text>
</comment>
<dbReference type="Pfam" id="PF00430">
    <property type="entry name" value="ATP-synt_B"/>
    <property type="match status" value="1"/>
</dbReference>